<dbReference type="InterPro" id="IPR013783">
    <property type="entry name" value="Ig-like_fold"/>
</dbReference>
<protein>
    <submittedName>
        <fullName evidence="4">Coiled-coil domain-containing protein 22-like protein</fullName>
    </submittedName>
</protein>
<dbReference type="PROSITE" id="PS50853">
    <property type="entry name" value="FN3"/>
    <property type="match status" value="1"/>
</dbReference>
<feature type="chain" id="PRO_5020036971" evidence="2">
    <location>
        <begin position="16"/>
        <end position="286"/>
    </location>
</feature>
<proteinExistence type="predicted"/>
<dbReference type="Proteomes" id="UP000297703">
    <property type="component" value="Unassembled WGS sequence"/>
</dbReference>
<feature type="signal peptide" evidence="2">
    <location>
        <begin position="1"/>
        <end position="15"/>
    </location>
</feature>
<evidence type="ECO:0000256" key="1">
    <source>
        <dbReference type="SAM" id="Phobius"/>
    </source>
</evidence>
<dbReference type="EMBL" id="QXTE01000478">
    <property type="protein sequence ID" value="TFJ97586.1"/>
    <property type="molecule type" value="Genomic_DNA"/>
</dbReference>
<keyword evidence="2" id="KW-0732">Signal</keyword>
<keyword evidence="1" id="KW-0472">Membrane</keyword>
<dbReference type="Pfam" id="PF00041">
    <property type="entry name" value="fn3"/>
    <property type="match status" value="1"/>
</dbReference>
<feature type="transmembrane region" description="Helical" evidence="1">
    <location>
        <begin position="226"/>
        <end position="251"/>
    </location>
</feature>
<dbReference type="CDD" id="cd00063">
    <property type="entry name" value="FN3"/>
    <property type="match status" value="1"/>
</dbReference>
<dbReference type="InterPro" id="IPR036116">
    <property type="entry name" value="FN3_sf"/>
</dbReference>
<feature type="domain" description="Fibronectin type-III" evidence="3">
    <location>
        <begin position="124"/>
        <end position="222"/>
    </location>
</feature>
<comment type="caution">
    <text evidence="4">The sequence shown here is derived from an EMBL/GenBank/DDBJ whole genome shotgun (WGS) entry which is preliminary data.</text>
</comment>
<keyword evidence="1" id="KW-0812">Transmembrane</keyword>
<reference evidence="4 5" key="2">
    <citation type="submission" date="2019-04" db="EMBL/GenBank/DDBJ databases">
        <title>The genome sequence of big-headed turtle.</title>
        <authorList>
            <person name="Gong S."/>
        </authorList>
    </citation>
    <scope>NUCLEOTIDE SEQUENCE [LARGE SCALE GENOMIC DNA]</scope>
    <source>
        <strain evidence="4">DO16091913</strain>
        <tissue evidence="4">Muscle</tissue>
    </source>
</reference>
<dbReference type="AlphaFoldDB" id="A0A4D9DJT1"/>
<evidence type="ECO:0000313" key="5">
    <source>
        <dbReference type="Proteomes" id="UP000297703"/>
    </source>
</evidence>
<name>A0A4D9DJT1_9SAUR</name>
<dbReference type="STRING" id="55544.A0A4D9DJT1"/>
<evidence type="ECO:0000313" key="4">
    <source>
        <dbReference type="EMBL" id="TFJ97586.1"/>
    </source>
</evidence>
<keyword evidence="5" id="KW-1185">Reference proteome</keyword>
<dbReference type="SUPFAM" id="SSF49265">
    <property type="entry name" value="Fibronectin type III"/>
    <property type="match status" value="1"/>
</dbReference>
<dbReference type="Gene3D" id="2.60.40.10">
    <property type="entry name" value="Immunoglobulins"/>
    <property type="match status" value="1"/>
</dbReference>
<organism evidence="4 5">
    <name type="scientific">Platysternon megacephalum</name>
    <name type="common">big-headed turtle</name>
    <dbReference type="NCBI Taxonomy" id="55544"/>
    <lineage>
        <taxon>Eukaryota</taxon>
        <taxon>Metazoa</taxon>
        <taxon>Chordata</taxon>
        <taxon>Craniata</taxon>
        <taxon>Vertebrata</taxon>
        <taxon>Euteleostomi</taxon>
        <taxon>Archelosauria</taxon>
        <taxon>Testudinata</taxon>
        <taxon>Testudines</taxon>
        <taxon>Cryptodira</taxon>
        <taxon>Durocryptodira</taxon>
        <taxon>Testudinoidea</taxon>
        <taxon>Platysternidae</taxon>
        <taxon>Platysternon</taxon>
    </lineage>
</organism>
<gene>
    <name evidence="4" type="ORF">DR999_PMT20585</name>
</gene>
<evidence type="ECO:0000259" key="3">
    <source>
        <dbReference type="PROSITE" id="PS50853"/>
    </source>
</evidence>
<keyword evidence="1" id="KW-1133">Transmembrane helix</keyword>
<dbReference type="SMART" id="SM00060">
    <property type="entry name" value="FN3"/>
    <property type="match status" value="1"/>
</dbReference>
<accession>A0A4D9DJT1</accession>
<dbReference type="InterPro" id="IPR003961">
    <property type="entry name" value="FN3_dom"/>
</dbReference>
<dbReference type="OrthoDB" id="8824963at2759"/>
<sequence length="286" mass="30433">MTILLGLSAPVLTAACLLILCPEGAPTSMGGSLPLPPKGQSHWPWLRAQESSPLASPTPQHDLGTDYYSYEDLSTPDTPEMPGSQHPPHQPCDYHHCRHLQTACAELNEDTGCLCPGVTGPDVPPEPPQLGAVHVTESGASLHWCAPSSTVWEYRLMYQADGGHTIAGPIFNSTFRMAVLGGLHPSTSYLVCIMAANQAGASPTDDGSRAHGPCRTIHTLAPQLPYAYVAAGLAAMFGLVVVAALTWHFALRSRRRQFHGSQDNILDGEVGPSGVANGLYRGEEQL</sequence>
<evidence type="ECO:0000256" key="2">
    <source>
        <dbReference type="SAM" id="SignalP"/>
    </source>
</evidence>
<reference evidence="4 5" key="1">
    <citation type="submission" date="2019-04" db="EMBL/GenBank/DDBJ databases">
        <title>Draft genome of the big-headed turtle Platysternon megacephalum.</title>
        <authorList>
            <person name="Gong S."/>
        </authorList>
    </citation>
    <scope>NUCLEOTIDE SEQUENCE [LARGE SCALE GENOMIC DNA]</scope>
    <source>
        <strain evidence="4">DO16091913</strain>
        <tissue evidence="4">Muscle</tissue>
    </source>
</reference>